<keyword evidence="1" id="KW-1133">Transmembrane helix</keyword>
<keyword evidence="1" id="KW-0812">Transmembrane</keyword>
<dbReference type="Proteomes" id="UP000008916">
    <property type="component" value="Chromosome"/>
</dbReference>
<dbReference type="EMBL" id="CP002385">
    <property type="protein sequence ID" value="ADU00371.1"/>
    <property type="molecule type" value="Genomic_DNA"/>
</dbReference>
<accession>E6TKF6</accession>
<evidence type="ECO:0000313" key="2">
    <source>
        <dbReference type="EMBL" id="ADU00371.1"/>
    </source>
</evidence>
<feature type="transmembrane region" description="Helical" evidence="1">
    <location>
        <begin position="20"/>
        <end position="48"/>
    </location>
</feature>
<keyword evidence="1" id="KW-0472">Membrane</keyword>
<keyword evidence="3" id="KW-1185">Reference proteome</keyword>
<reference evidence="2 3" key="1">
    <citation type="journal article" date="2011" name="Stand. Genomic Sci.">
        <title>Complete genome sequence of Mycobacterium sp. strain (Spyr1) and reclassification to Mycobacterium gilvum Spyr1.</title>
        <authorList>
            <person name="Kallimanis A."/>
            <person name="Karabika E."/>
            <person name="Mavromatis K."/>
            <person name="Lapidus A."/>
            <person name="Labutti K.M."/>
            <person name="Liolios K."/>
            <person name="Ivanova N."/>
            <person name="Goodwin L."/>
            <person name="Woyke T."/>
            <person name="Velentzas A.D."/>
            <person name="Perisynakis A."/>
            <person name="Ouzounis C.C."/>
            <person name="Kyrpides N.C."/>
            <person name="Koukkou A.I."/>
            <person name="Drainas C."/>
        </authorList>
    </citation>
    <scope>NUCLEOTIDE SEQUENCE [LARGE SCALE GENOMIC DNA]</scope>
    <source>
        <strain evidence="3">DSM 45189 / LMG 24558 / Spyr1</strain>
    </source>
</reference>
<name>E6TKF6_MYCSR</name>
<dbReference type="HOGENOM" id="CLU_1459810_0_0_11"/>
<proteinExistence type="predicted"/>
<evidence type="ECO:0000313" key="3">
    <source>
        <dbReference type="Proteomes" id="UP000008916"/>
    </source>
</evidence>
<evidence type="ECO:0000256" key="1">
    <source>
        <dbReference type="SAM" id="Phobius"/>
    </source>
</evidence>
<dbReference type="RefSeq" id="WP_013472280.1">
    <property type="nucleotide sequence ID" value="NC_014814.1"/>
</dbReference>
<protein>
    <submittedName>
        <fullName evidence="2">Uncharacterized protein</fullName>
    </submittedName>
</protein>
<organism evidence="2 3">
    <name type="scientific">Mycolicibacterium gilvum (strain DSM 45189 / LMG 24558 / Spyr1)</name>
    <name type="common">Mycobacterium gilvum</name>
    <dbReference type="NCBI Taxonomy" id="278137"/>
    <lineage>
        <taxon>Bacteria</taxon>
        <taxon>Bacillati</taxon>
        <taxon>Actinomycetota</taxon>
        <taxon>Actinomycetes</taxon>
        <taxon>Mycobacteriales</taxon>
        <taxon>Mycobacteriaceae</taxon>
        <taxon>Mycolicibacterium</taxon>
    </lineage>
</organism>
<sequence>MTDLLQDGSTETAMTLTATHATLVAAGIAALSAVAVAVLSAFIARIYVGRDRRRQMYGEAFRAALEWQEMVYRVRRRENTKENDRVITDKFHELQERLAFYEGWIGSESKFMRRSFERLVTAAKEATQDDINAAWAKRGTTGSADANDHRPVIEQSATDGYLRDVRAHLSLQPWRWMGVAWRNRE</sequence>
<gene>
    <name evidence="2" type="ordered locus">Mspyr1_37710</name>
</gene>
<dbReference type="AlphaFoldDB" id="E6TKF6"/>
<dbReference type="KEGG" id="msp:Mspyr1_37710"/>